<comment type="similarity">
    <text evidence="2 6">Belongs to the peroxisomal membrane protein PXMP2/4 family.</text>
</comment>
<dbReference type="Pfam" id="PF04117">
    <property type="entry name" value="Mpv17_PMP22"/>
    <property type="match status" value="1"/>
</dbReference>
<dbReference type="InterPro" id="IPR007248">
    <property type="entry name" value="Mpv17_PMP22"/>
</dbReference>
<keyword evidence="3 6" id="KW-0812">Transmembrane</keyword>
<evidence type="ECO:0000256" key="4">
    <source>
        <dbReference type="ARBA" id="ARBA00022989"/>
    </source>
</evidence>
<evidence type="ECO:0000256" key="3">
    <source>
        <dbReference type="ARBA" id="ARBA00022692"/>
    </source>
</evidence>
<feature type="transmembrane region" description="Helical" evidence="6">
    <location>
        <begin position="216"/>
        <end position="234"/>
    </location>
</feature>
<proteinExistence type="inferred from homology"/>
<dbReference type="PANTHER" id="PTHR11266">
    <property type="entry name" value="PEROXISOMAL MEMBRANE PROTEIN 2, PXMP2 MPV17"/>
    <property type="match status" value="1"/>
</dbReference>
<evidence type="ECO:0000313" key="7">
    <source>
        <dbReference type="EMBL" id="GAA0138452.1"/>
    </source>
</evidence>
<comment type="subcellular location">
    <subcellularLocation>
        <location evidence="1">Membrane</location>
        <topology evidence="1">Multi-pass membrane protein</topology>
    </subcellularLocation>
</comment>
<name>A0AAV3NHU0_LITER</name>
<keyword evidence="8" id="KW-1185">Reference proteome</keyword>
<sequence>MSVTDDTGCLEVVAIGKVAERIMQTTPEHINELKKIGETYDLNSIKTDFENKMFLMLLHQSTGKRSGIQRQPLLVAYYDKGSHNTLSPLKRQMNQMAISPGGGDGGGGVGSGGGGGGGGEGGGNFKKLLAWYLCMLEKYPVRTKAATSALLNLIGDLVCQLVIDKTPSLDLKRIARFSLLGFCLVGPTLHFWYLYLSKLVTVPGASGAAMRLVLDQFVFAPMFIGVFFTALMTLEGKPLQVIPKLQQEWFSSVIANWQLWIPFQFLNFRFVPQQLQVLASNFVALAWNVFLSYKAHKEVQPK</sequence>
<dbReference type="Proteomes" id="UP001454036">
    <property type="component" value="Unassembled WGS sequence"/>
</dbReference>
<evidence type="ECO:0000256" key="5">
    <source>
        <dbReference type="ARBA" id="ARBA00023136"/>
    </source>
</evidence>
<reference evidence="7 8" key="1">
    <citation type="submission" date="2024-01" db="EMBL/GenBank/DDBJ databases">
        <title>The complete chloroplast genome sequence of Lithospermum erythrorhizon: insights into the phylogenetic relationship among Boraginaceae species and the maternal lineages of purple gromwells.</title>
        <authorList>
            <person name="Okada T."/>
            <person name="Watanabe K."/>
        </authorList>
    </citation>
    <scope>NUCLEOTIDE SEQUENCE [LARGE SCALE GENOMIC DNA]</scope>
</reference>
<evidence type="ECO:0000256" key="2">
    <source>
        <dbReference type="ARBA" id="ARBA00006824"/>
    </source>
</evidence>
<evidence type="ECO:0000256" key="6">
    <source>
        <dbReference type="RuleBase" id="RU363053"/>
    </source>
</evidence>
<evidence type="ECO:0000256" key="1">
    <source>
        <dbReference type="ARBA" id="ARBA00004141"/>
    </source>
</evidence>
<keyword evidence="4 6" id="KW-1133">Transmembrane helix</keyword>
<organism evidence="7 8">
    <name type="scientific">Lithospermum erythrorhizon</name>
    <name type="common">Purple gromwell</name>
    <name type="synonym">Lithospermum officinale var. erythrorhizon</name>
    <dbReference type="NCBI Taxonomy" id="34254"/>
    <lineage>
        <taxon>Eukaryota</taxon>
        <taxon>Viridiplantae</taxon>
        <taxon>Streptophyta</taxon>
        <taxon>Embryophyta</taxon>
        <taxon>Tracheophyta</taxon>
        <taxon>Spermatophyta</taxon>
        <taxon>Magnoliopsida</taxon>
        <taxon>eudicotyledons</taxon>
        <taxon>Gunneridae</taxon>
        <taxon>Pentapetalae</taxon>
        <taxon>asterids</taxon>
        <taxon>lamiids</taxon>
        <taxon>Boraginales</taxon>
        <taxon>Boraginaceae</taxon>
        <taxon>Boraginoideae</taxon>
        <taxon>Lithospermeae</taxon>
        <taxon>Lithospermum</taxon>
    </lineage>
</organism>
<protein>
    <submittedName>
        <fullName evidence="7">Transporter</fullName>
    </submittedName>
</protein>
<evidence type="ECO:0000313" key="8">
    <source>
        <dbReference type="Proteomes" id="UP001454036"/>
    </source>
</evidence>
<gene>
    <name evidence="7" type="ORF">LIER_00200</name>
</gene>
<comment type="caution">
    <text evidence="7">The sequence shown here is derived from an EMBL/GenBank/DDBJ whole genome shotgun (WGS) entry which is preliminary data.</text>
</comment>
<dbReference type="GO" id="GO:0005737">
    <property type="term" value="C:cytoplasm"/>
    <property type="evidence" value="ECO:0007669"/>
    <property type="project" value="TreeGrafter"/>
</dbReference>
<feature type="transmembrane region" description="Helical" evidence="6">
    <location>
        <begin position="177"/>
        <end position="196"/>
    </location>
</feature>
<keyword evidence="5 6" id="KW-0472">Membrane</keyword>
<dbReference type="AlphaFoldDB" id="A0AAV3NHU0"/>
<dbReference type="EMBL" id="BAABME010000012">
    <property type="protein sequence ID" value="GAA0138452.1"/>
    <property type="molecule type" value="Genomic_DNA"/>
</dbReference>
<accession>A0AAV3NHU0</accession>
<dbReference type="GO" id="GO:0016020">
    <property type="term" value="C:membrane"/>
    <property type="evidence" value="ECO:0007669"/>
    <property type="project" value="UniProtKB-SubCell"/>
</dbReference>
<dbReference type="PANTHER" id="PTHR11266:SF80">
    <property type="entry name" value="PEROXISOMAL MEMBRANE PROTEIN 2"/>
    <property type="match status" value="1"/>
</dbReference>